<dbReference type="Proteomes" id="UP000298681">
    <property type="component" value="Unassembled WGS sequence"/>
</dbReference>
<sequence length="254" mass="26881">MKTMLAVACGAMLAAAAPAPAPARQADTPLAFTTMVKVAVDEAGRPGAVEAMAPLPGPVRDFVEARTRELEFQPAMIDGHARGGVTYVVMGVCAIPDGGQMRMAAEYRNNGPGRAGGVPYPDPPRYPVDALKRGWGADMTIRYTVGEDGSATLDKVDFNGEGQRGKGIFERMAREWVGGMRLLPEEVDGQPVSTPVSMPLELTVGRSGTRAAREMLEAARRSWVDQPECLAAERPSGQAVAAQSPFVVREADAG</sequence>
<dbReference type="Gene3D" id="3.30.1150.10">
    <property type="match status" value="1"/>
</dbReference>
<name>A0A4Z1RFQ4_9GAMM</name>
<keyword evidence="3" id="KW-1185">Reference proteome</keyword>
<reference evidence="2 3" key="1">
    <citation type="submission" date="2019-01" db="EMBL/GenBank/DDBJ databases">
        <authorList>
            <person name="Zhang S."/>
        </authorList>
    </citation>
    <scope>NUCLEOTIDE SEQUENCE [LARGE SCALE GENOMIC DNA]</scope>
    <source>
        <strain evidence="2 3">1626</strain>
    </source>
</reference>
<feature type="signal peptide" evidence="1">
    <location>
        <begin position="1"/>
        <end position="23"/>
    </location>
</feature>
<accession>A0A4Z1RFQ4</accession>
<feature type="chain" id="PRO_5021185690" description="TonB C-terminal domain-containing protein" evidence="1">
    <location>
        <begin position="24"/>
        <end position="254"/>
    </location>
</feature>
<dbReference type="RefSeq" id="WP_134674359.1">
    <property type="nucleotide sequence ID" value="NZ_SPUH01000001.1"/>
</dbReference>
<evidence type="ECO:0008006" key="4">
    <source>
        <dbReference type="Google" id="ProtNLM"/>
    </source>
</evidence>
<dbReference type="EMBL" id="SPUH01000001">
    <property type="protein sequence ID" value="TKS55003.1"/>
    <property type="molecule type" value="Genomic_DNA"/>
</dbReference>
<evidence type="ECO:0000313" key="2">
    <source>
        <dbReference type="EMBL" id="TKS55003.1"/>
    </source>
</evidence>
<evidence type="ECO:0000256" key="1">
    <source>
        <dbReference type="SAM" id="SignalP"/>
    </source>
</evidence>
<proteinExistence type="predicted"/>
<organism evidence="2 3">
    <name type="scientific">Luteimonas yindakuii</name>
    <dbReference type="NCBI Taxonomy" id="2565782"/>
    <lineage>
        <taxon>Bacteria</taxon>
        <taxon>Pseudomonadati</taxon>
        <taxon>Pseudomonadota</taxon>
        <taxon>Gammaproteobacteria</taxon>
        <taxon>Lysobacterales</taxon>
        <taxon>Lysobacteraceae</taxon>
        <taxon>Luteimonas</taxon>
    </lineage>
</organism>
<protein>
    <recommendedName>
        <fullName evidence="4">TonB C-terminal domain-containing protein</fullName>
    </recommendedName>
</protein>
<gene>
    <name evidence="2" type="ORF">E4582_09675</name>
</gene>
<dbReference type="AlphaFoldDB" id="A0A4Z1RFQ4"/>
<dbReference type="SUPFAM" id="SSF74653">
    <property type="entry name" value="TolA/TonB C-terminal domain"/>
    <property type="match status" value="1"/>
</dbReference>
<evidence type="ECO:0000313" key="3">
    <source>
        <dbReference type="Proteomes" id="UP000298681"/>
    </source>
</evidence>
<keyword evidence="1" id="KW-0732">Signal</keyword>
<comment type="caution">
    <text evidence="2">The sequence shown here is derived from an EMBL/GenBank/DDBJ whole genome shotgun (WGS) entry which is preliminary data.</text>
</comment>